<name>A0A1I8M5K5_MUSDO</name>
<organism evidence="2">
    <name type="scientific">Musca domestica</name>
    <name type="common">House fly</name>
    <dbReference type="NCBI Taxonomy" id="7370"/>
    <lineage>
        <taxon>Eukaryota</taxon>
        <taxon>Metazoa</taxon>
        <taxon>Ecdysozoa</taxon>
        <taxon>Arthropoda</taxon>
        <taxon>Hexapoda</taxon>
        <taxon>Insecta</taxon>
        <taxon>Pterygota</taxon>
        <taxon>Neoptera</taxon>
        <taxon>Endopterygota</taxon>
        <taxon>Diptera</taxon>
        <taxon>Brachycera</taxon>
        <taxon>Muscomorpha</taxon>
        <taxon>Muscoidea</taxon>
        <taxon>Muscidae</taxon>
        <taxon>Musca</taxon>
    </lineage>
</organism>
<dbReference type="AlphaFoldDB" id="A0A1I8M5K5"/>
<dbReference type="STRING" id="7370.A0A1I8M5K5"/>
<dbReference type="VEuPathDB" id="VectorBase:MDOMA2_018121"/>
<protein>
    <submittedName>
        <fullName evidence="4">Uncharacterized protein LOC101889106</fullName>
    </submittedName>
</protein>
<accession>A0A1I8M5K5</accession>
<dbReference type="Proteomes" id="UP001652621">
    <property type="component" value="Unplaced"/>
</dbReference>
<dbReference type="eggNOG" id="ENOG502TCUD">
    <property type="taxonomic scope" value="Eukaryota"/>
</dbReference>
<dbReference type="VEuPathDB" id="VectorBase:MDOA001461"/>
<gene>
    <name evidence="2" type="primary">101889106</name>
    <name evidence="4" type="synonym">LOC101889106</name>
</gene>
<feature type="region of interest" description="Disordered" evidence="1">
    <location>
        <begin position="1"/>
        <end position="27"/>
    </location>
</feature>
<reference evidence="4" key="2">
    <citation type="submission" date="2025-04" db="UniProtKB">
        <authorList>
            <consortium name="RefSeq"/>
        </authorList>
    </citation>
    <scope>IDENTIFICATION</scope>
    <source>
        <strain evidence="4">Aabys</strain>
    </source>
</reference>
<feature type="compositionally biased region" description="Polar residues" evidence="1">
    <location>
        <begin position="1"/>
        <end position="10"/>
    </location>
</feature>
<reference evidence="2" key="1">
    <citation type="submission" date="2020-05" db="UniProtKB">
        <authorList>
            <consortium name="EnsemblMetazoa"/>
        </authorList>
    </citation>
    <scope>IDENTIFICATION</scope>
    <source>
        <strain evidence="2">Aabys</strain>
    </source>
</reference>
<sequence length="125" mass="14841">MCDHNGQITSETKDNFKQPKLKRPPVTRTQRFEQFLWQEIYDEYIRHNERLTNVGDDNATTEYFDEFCKDMPTEDVAAKEAVINRYPLYCTTAITLWNTNGDITKDFKKRYSITRPVEENSEQFG</sequence>
<dbReference type="RefSeq" id="XP_005176539.1">
    <property type="nucleotide sequence ID" value="XM_005176482.3"/>
</dbReference>
<dbReference type="GeneID" id="101889106"/>
<dbReference type="KEGG" id="mde:101889106"/>
<dbReference type="OrthoDB" id="7880152at2759"/>
<evidence type="ECO:0000256" key="1">
    <source>
        <dbReference type="SAM" id="MobiDB-lite"/>
    </source>
</evidence>
<dbReference type="EnsemblMetazoa" id="MDOA001461-RA">
    <property type="protein sequence ID" value="MDOA001461-PA"/>
    <property type="gene ID" value="MDOA001461"/>
</dbReference>
<evidence type="ECO:0000313" key="3">
    <source>
        <dbReference type="Proteomes" id="UP001652621"/>
    </source>
</evidence>
<evidence type="ECO:0000313" key="2">
    <source>
        <dbReference type="EnsemblMetazoa" id="MDOA001461-PA"/>
    </source>
</evidence>
<evidence type="ECO:0000313" key="4">
    <source>
        <dbReference type="RefSeq" id="XP_005176539.1"/>
    </source>
</evidence>
<proteinExistence type="predicted"/>
<keyword evidence="3" id="KW-1185">Reference proteome</keyword>